<keyword evidence="4" id="KW-1185">Reference proteome</keyword>
<dbReference type="SMART" id="SM00672">
    <property type="entry name" value="CAP10"/>
    <property type="match status" value="1"/>
</dbReference>
<dbReference type="Pfam" id="PF05686">
    <property type="entry name" value="Glyco_transf_90"/>
    <property type="match status" value="1"/>
</dbReference>
<dbReference type="InterPro" id="IPR006598">
    <property type="entry name" value="CAP10"/>
</dbReference>
<keyword evidence="1" id="KW-1133">Transmembrane helix</keyword>
<gene>
    <name evidence="3" type="ORF">QTJ16_000611</name>
</gene>
<evidence type="ECO:0000259" key="2">
    <source>
        <dbReference type="SMART" id="SM00672"/>
    </source>
</evidence>
<dbReference type="PANTHER" id="PTHR12203:SF107">
    <property type="entry name" value="GLYCOSYL TRANSFERASE CAP10 DOMAIN-CONTAINING PROTEIN"/>
    <property type="match status" value="1"/>
</dbReference>
<name>A0AAD9WHI5_9HELO</name>
<dbReference type="InterPro" id="IPR051091">
    <property type="entry name" value="O-Glucosyltr/Glycosyltrsf_90"/>
</dbReference>
<dbReference type="PANTHER" id="PTHR12203">
    <property type="entry name" value="KDEL LYS-ASP-GLU-LEU CONTAINING - RELATED"/>
    <property type="match status" value="1"/>
</dbReference>
<proteinExistence type="predicted"/>
<keyword evidence="1" id="KW-0472">Membrane</keyword>
<feature type="transmembrane region" description="Helical" evidence="1">
    <location>
        <begin position="40"/>
        <end position="58"/>
    </location>
</feature>
<evidence type="ECO:0000313" key="4">
    <source>
        <dbReference type="Proteomes" id="UP001285354"/>
    </source>
</evidence>
<evidence type="ECO:0000256" key="1">
    <source>
        <dbReference type="SAM" id="Phobius"/>
    </source>
</evidence>
<organism evidence="3 4">
    <name type="scientific">Diplocarpon rosae</name>
    <dbReference type="NCBI Taxonomy" id="946125"/>
    <lineage>
        <taxon>Eukaryota</taxon>
        <taxon>Fungi</taxon>
        <taxon>Dikarya</taxon>
        <taxon>Ascomycota</taxon>
        <taxon>Pezizomycotina</taxon>
        <taxon>Leotiomycetes</taxon>
        <taxon>Helotiales</taxon>
        <taxon>Drepanopezizaceae</taxon>
        <taxon>Diplocarpon</taxon>
    </lineage>
</organism>
<dbReference type="EMBL" id="JAUBYV010000001">
    <property type="protein sequence ID" value="KAK2629791.1"/>
    <property type="molecule type" value="Genomic_DNA"/>
</dbReference>
<dbReference type="AlphaFoldDB" id="A0AAD9WHI5"/>
<sequence>MRFPAAQWEKVPTVVDWEERRQIFLRSTAVSISIVRRCRYHLLAIASFLATILYIHHFKPFAPPPRSAHPAPRGQFDGKWNYTRDERNLMLSEAQCHQAFPNFYVEIDRAVEDRRTHHVTLKETDEIPKDGGYIRAMIYDQQLYVIDATGDVNTRALASLHALHRAILTSPEPLPNIEFTMLVADTAESASPRWTYSRQKSMTSLWLMPDFGYWSWPEPKVGSYGEVQMRAEQMDAKLPWARKIDKLIWRGASMDLLVRQQLVNASQGKSWSEVSFLVWEDDATGKTHDVLKMDDHCEFKFVAHAEGVSYSARLQNLQNCRSVIVSHKLKWLQHHHHLMQSSGPDQNFVEVASDFSNLDAVMEGLLGHRSSGELEAEKIATNNVKTFRERYLTPAAEVCYWRQLIRGWATVSFEPDFFKGNTGTREEWRGVPVESFMLTRSVDWKYQ</sequence>
<accession>A0AAD9WHI5</accession>
<keyword evidence="1" id="KW-0812">Transmembrane</keyword>
<dbReference type="Proteomes" id="UP001285354">
    <property type="component" value="Unassembled WGS sequence"/>
</dbReference>
<reference evidence="3" key="1">
    <citation type="submission" date="2023-06" db="EMBL/GenBank/DDBJ databases">
        <title>Draft genome of Marssonina rosae.</title>
        <authorList>
            <person name="Cheng Q."/>
        </authorList>
    </citation>
    <scope>NUCLEOTIDE SEQUENCE</scope>
    <source>
        <strain evidence="3">R4</strain>
    </source>
</reference>
<feature type="domain" description="Glycosyl transferase CAP10" evidence="2">
    <location>
        <begin position="173"/>
        <end position="413"/>
    </location>
</feature>
<comment type="caution">
    <text evidence="3">The sequence shown here is derived from an EMBL/GenBank/DDBJ whole genome shotgun (WGS) entry which is preliminary data.</text>
</comment>
<evidence type="ECO:0000313" key="3">
    <source>
        <dbReference type="EMBL" id="KAK2629791.1"/>
    </source>
</evidence>
<protein>
    <recommendedName>
        <fullName evidence="2">Glycosyl transferase CAP10 domain-containing protein</fullName>
    </recommendedName>
</protein>